<feature type="chain" id="PRO_5047532907" evidence="2">
    <location>
        <begin position="31"/>
        <end position="173"/>
    </location>
</feature>
<protein>
    <submittedName>
        <fullName evidence="4">CHRD domain-containing protein</fullName>
    </submittedName>
</protein>
<keyword evidence="2" id="KW-0732">Signal</keyword>
<evidence type="ECO:0000256" key="1">
    <source>
        <dbReference type="SAM" id="MobiDB-lite"/>
    </source>
</evidence>
<dbReference type="PROSITE" id="PS50933">
    <property type="entry name" value="CHRD"/>
    <property type="match status" value="1"/>
</dbReference>
<evidence type="ECO:0000313" key="5">
    <source>
        <dbReference type="Proteomes" id="UP001225596"/>
    </source>
</evidence>
<dbReference type="Pfam" id="PF07452">
    <property type="entry name" value="CHRD"/>
    <property type="match status" value="1"/>
</dbReference>
<reference evidence="4 5" key="1">
    <citation type="submission" date="2023-08" db="EMBL/GenBank/DDBJ databases">
        <title>Oxalobacteraceae gen .nov., isolated from river sludge outside the plant.</title>
        <authorList>
            <person name="Zhao S.Y."/>
        </authorList>
    </citation>
    <scope>NUCLEOTIDE SEQUENCE [LARGE SCALE GENOMIC DNA]</scope>
    <source>
        <strain evidence="4 5">R-40</strain>
    </source>
</reference>
<dbReference type="SMART" id="SM00754">
    <property type="entry name" value="CHRD"/>
    <property type="match status" value="1"/>
</dbReference>
<feature type="domain" description="CHRD" evidence="3">
    <location>
        <begin position="58"/>
        <end position="173"/>
    </location>
</feature>
<evidence type="ECO:0000259" key="3">
    <source>
        <dbReference type="PROSITE" id="PS50933"/>
    </source>
</evidence>
<name>A0ABU1BL35_9BURK</name>
<evidence type="ECO:0000256" key="2">
    <source>
        <dbReference type="SAM" id="SignalP"/>
    </source>
</evidence>
<dbReference type="InterPro" id="IPR010895">
    <property type="entry name" value="CHRD"/>
</dbReference>
<comment type="caution">
    <text evidence="4">The sequence shown here is derived from an EMBL/GenBank/DDBJ whole genome shotgun (WGS) entry which is preliminary data.</text>
</comment>
<dbReference type="Proteomes" id="UP001225596">
    <property type="component" value="Unassembled WGS sequence"/>
</dbReference>
<feature type="region of interest" description="Disordered" evidence="1">
    <location>
        <begin position="29"/>
        <end position="91"/>
    </location>
</feature>
<accession>A0ABU1BL35</accession>
<evidence type="ECO:0000313" key="4">
    <source>
        <dbReference type="EMBL" id="MDQ9169589.1"/>
    </source>
</evidence>
<organism evidence="4 5">
    <name type="scientific">Keguizhuia sedimenti</name>
    <dbReference type="NCBI Taxonomy" id="3064264"/>
    <lineage>
        <taxon>Bacteria</taxon>
        <taxon>Pseudomonadati</taxon>
        <taxon>Pseudomonadota</taxon>
        <taxon>Betaproteobacteria</taxon>
        <taxon>Burkholderiales</taxon>
        <taxon>Oxalobacteraceae</taxon>
        <taxon>Keguizhuia</taxon>
    </lineage>
</organism>
<sequence length="173" mass="18569">MDILNKSFSLPRITACLAAGLFMVTINSGAQETEKKEKAEKTEKSTQAEKSGKSGKGESDTVTARLSGDKQVPSVETKATGKSTIKVEEDKSVTGKVTVENMDATAAHIHQGGPDKDGPVVIPLKEIAKNTFSVPPNTKMTDDQFAAFKDGNLYINVHSKKYPSGEVRAQMKP</sequence>
<feature type="signal peptide" evidence="2">
    <location>
        <begin position="1"/>
        <end position="30"/>
    </location>
</feature>
<feature type="compositionally biased region" description="Basic and acidic residues" evidence="1">
    <location>
        <begin position="32"/>
        <end position="59"/>
    </location>
</feature>
<dbReference type="EMBL" id="JAUYVH010000002">
    <property type="protein sequence ID" value="MDQ9169589.1"/>
    <property type="molecule type" value="Genomic_DNA"/>
</dbReference>
<keyword evidence="5" id="KW-1185">Reference proteome</keyword>
<dbReference type="RefSeq" id="WP_338435527.1">
    <property type="nucleotide sequence ID" value="NZ_JAUYVH010000002.1"/>
</dbReference>
<gene>
    <name evidence="4" type="ORF">Q8A64_04100</name>
</gene>
<proteinExistence type="predicted"/>